<comment type="similarity">
    <text evidence="3">Belongs to the activator 1 small subunits family. CTF18 subfamily.</text>
</comment>
<dbReference type="GO" id="GO:0005524">
    <property type="term" value="F:ATP binding"/>
    <property type="evidence" value="ECO:0007669"/>
    <property type="project" value="InterPro"/>
</dbReference>
<dbReference type="AlphaFoldDB" id="A0AAW1V667"/>
<feature type="domain" description="AAA+ ATPase" evidence="5">
    <location>
        <begin position="352"/>
        <end position="485"/>
    </location>
</feature>
<dbReference type="Gene3D" id="3.40.50.300">
    <property type="entry name" value="P-loop containing nucleotide triphosphate hydrolases"/>
    <property type="match status" value="1"/>
</dbReference>
<accession>A0AAW1V667</accession>
<feature type="compositionally biased region" description="Low complexity" evidence="4">
    <location>
        <begin position="94"/>
        <end position="114"/>
    </location>
</feature>
<dbReference type="Pfam" id="PF00004">
    <property type="entry name" value="AAA"/>
    <property type="match status" value="1"/>
</dbReference>
<evidence type="ECO:0000256" key="3">
    <source>
        <dbReference type="ARBA" id="ARBA00043975"/>
    </source>
</evidence>
<dbReference type="InterPro" id="IPR003959">
    <property type="entry name" value="ATPase_AAA_core"/>
</dbReference>
<dbReference type="InterPro" id="IPR053016">
    <property type="entry name" value="CTF18-RFC_complex"/>
</dbReference>
<feature type="region of interest" description="Disordered" evidence="4">
    <location>
        <begin position="828"/>
        <end position="854"/>
    </location>
</feature>
<protein>
    <recommendedName>
        <fullName evidence="5">AAA+ ATPase domain-containing protein</fullName>
    </recommendedName>
</protein>
<organism evidence="6 7">
    <name type="scientific">Henosepilachna vigintioctopunctata</name>
    <dbReference type="NCBI Taxonomy" id="420089"/>
    <lineage>
        <taxon>Eukaryota</taxon>
        <taxon>Metazoa</taxon>
        <taxon>Ecdysozoa</taxon>
        <taxon>Arthropoda</taxon>
        <taxon>Hexapoda</taxon>
        <taxon>Insecta</taxon>
        <taxon>Pterygota</taxon>
        <taxon>Neoptera</taxon>
        <taxon>Endopterygota</taxon>
        <taxon>Coleoptera</taxon>
        <taxon>Polyphaga</taxon>
        <taxon>Cucujiformia</taxon>
        <taxon>Coccinelloidea</taxon>
        <taxon>Coccinellidae</taxon>
        <taxon>Epilachninae</taxon>
        <taxon>Epilachnini</taxon>
        <taxon>Henosepilachna</taxon>
    </lineage>
</organism>
<comment type="subcellular location">
    <subcellularLocation>
        <location evidence="1">Nucleus</location>
    </subcellularLocation>
</comment>
<dbReference type="SMART" id="SM00382">
    <property type="entry name" value="AAA"/>
    <property type="match status" value="1"/>
</dbReference>
<feature type="region of interest" description="Disordered" evidence="4">
    <location>
        <begin position="61"/>
        <end position="120"/>
    </location>
</feature>
<evidence type="ECO:0000313" key="7">
    <source>
        <dbReference type="Proteomes" id="UP001431783"/>
    </source>
</evidence>
<evidence type="ECO:0000259" key="5">
    <source>
        <dbReference type="SMART" id="SM00382"/>
    </source>
</evidence>
<evidence type="ECO:0000256" key="2">
    <source>
        <dbReference type="ARBA" id="ARBA00023242"/>
    </source>
</evidence>
<evidence type="ECO:0000313" key="6">
    <source>
        <dbReference type="EMBL" id="KAK9887792.1"/>
    </source>
</evidence>
<evidence type="ECO:0000256" key="4">
    <source>
        <dbReference type="SAM" id="MobiDB-lite"/>
    </source>
</evidence>
<dbReference type="PANTHER" id="PTHR46765">
    <property type="entry name" value="P-LOOP CONTAINING NUCLEOSIDE TRIPHOSPHATE HYDROLASES SUPERFAMILY PROTEIN"/>
    <property type="match status" value="1"/>
</dbReference>
<sequence>MSDYPNSDEEFELQYADELELLNDPEDFDEPVAKLPTKCTSRKSLEFGTPKSTYFKTQSDLFSSQSQNSEQNLNTSDSFSNDFHPINETNNAETSSIQNNTQNQNTATISSTQNDQEPTRKRTIEELFGDIDDLLFQGERKTKKAKASTKYEEQLEMIDKILELRKLNQEKDILLLRRNTTHISADEKMKLNISRRVPTYPFIAVTNYDKERFYVRCHSDDYEKEDIARVVKDINLVGTMGDMFKETWKKAQQILNSQLDSEKTAEETDIEEVEMEEDQNLWVDLYKPKRYLELLSDETTNRVLLKWLKLWDKVVFHRRPKIKKVEVDPKNKLNNQFNIENQLRLDEDGRPHFKVALLCGPPGLGKTTLAHVVAKHAGYNVIEINASDDRSLEFFRTSLENATQMRSVVDQQQRPNLVIFDEIDGAPSASVEFLVKFISGSASKGKKKEKDNANILKRPIICICNDAYVPALRGLRQVSFIVNFPPTSSARLSERLIEIARRQHMKTDIGTMQVLAEKSKNDIRSCLSVLHFFKAKDKYINLTDILKASVGQKDMQNGLFSVWNDIFSIERTKVKRFSVPVAAEGEDVEDYDMSYKARMRKILKVVQSFGDYERLAQGVFENYQEMQFKGSTLDGTCLALDWFCYTDRLNQYIMEQQNYSFSVYLPYAFVVWHYQFSSLNWPKIKFPTEAFEARQKLKNNIASIKELEKGLQPKIKIFVNQKILILDVLPSLTRIISPPFRPVNLHLFTAKEKAMFANVVDIMIDYNLNYVQEKNSDGVYEFKLDPDVFPIVEYPKLTTQNFRSLSYFNKQLIAREVEIGKIKSLQRPNDQSVDATKKKKQAAPSISPENDKNIPNHLKKLQVKSLKNATPVVTKDFFGRIIDKEANEASASSGPNIDHDIWFKYKEGYTNAVKKKIKMSQLL</sequence>
<name>A0AAW1V667_9CUCU</name>
<feature type="compositionally biased region" description="Polar residues" evidence="4">
    <location>
        <begin position="77"/>
        <end position="93"/>
    </location>
</feature>
<dbReference type="PANTHER" id="PTHR46765:SF1">
    <property type="entry name" value="P-LOOP CONTAINING NUCLEOSIDE TRIPHOSPHATE HYDROLASES SUPERFAMILY PROTEIN"/>
    <property type="match status" value="1"/>
</dbReference>
<dbReference type="EMBL" id="JARQZJ010000121">
    <property type="protein sequence ID" value="KAK9887792.1"/>
    <property type="molecule type" value="Genomic_DNA"/>
</dbReference>
<dbReference type="Proteomes" id="UP001431783">
    <property type="component" value="Unassembled WGS sequence"/>
</dbReference>
<keyword evidence="2" id="KW-0539">Nucleus</keyword>
<dbReference type="CDD" id="cd00009">
    <property type="entry name" value="AAA"/>
    <property type="match status" value="1"/>
</dbReference>
<gene>
    <name evidence="6" type="ORF">WA026_000106</name>
</gene>
<dbReference type="GO" id="GO:0016887">
    <property type="term" value="F:ATP hydrolysis activity"/>
    <property type="evidence" value="ECO:0007669"/>
    <property type="project" value="InterPro"/>
</dbReference>
<proteinExistence type="inferred from homology"/>
<comment type="caution">
    <text evidence="6">The sequence shown here is derived from an EMBL/GenBank/DDBJ whole genome shotgun (WGS) entry which is preliminary data.</text>
</comment>
<dbReference type="Gene3D" id="1.10.8.60">
    <property type="match status" value="1"/>
</dbReference>
<feature type="compositionally biased region" description="Low complexity" evidence="4">
    <location>
        <begin position="63"/>
        <end position="76"/>
    </location>
</feature>
<reference evidence="6 7" key="1">
    <citation type="submission" date="2023-03" db="EMBL/GenBank/DDBJ databases">
        <title>Genome insight into feeding habits of ladybird beetles.</title>
        <authorList>
            <person name="Li H.-S."/>
            <person name="Huang Y.-H."/>
            <person name="Pang H."/>
        </authorList>
    </citation>
    <scope>NUCLEOTIDE SEQUENCE [LARGE SCALE GENOMIC DNA]</scope>
    <source>
        <strain evidence="6">SYSU_2023b</strain>
        <tissue evidence="6">Whole body</tissue>
    </source>
</reference>
<dbReference type="InterPro" id="IPR003593">
    <property type="entry name" value="AAA+_ATPase"/>
</dbReference>
<dbReference type="GO" id="GO:0005634">
    <property type="term" value="C:nucleus"/>
    <property type="evidence" value="ECO:0007669"/>
    <property type="project" value="UniProtKB-SubCell"/>
</dbReference>
<dbReference type="SUPFAM" id="SSF52540">
    <property type="entry name" value="P-loop containing nucleoside triphosphate hydrolases"/>
    <property type="match status" value="1"/>
</dbReference>
<evidence type="ECO:0000256" key="1">
    <source>
        <dbReference type="ARBA" id="ARBA00004123"/>
    </source>
</evidence>
<keyword evidence="7" id="KW-1185">Reference proteome</keyword>
<dbReference type="InterPro" id="IPR027417">
    <property type="entry name" value="P-loop_NTPase"/>
</dbReference>